<evidence type="ECO:0000256" key="1">
    <source>
        <dbReference type="SAM" id="SignalP"/>
    </source>
</evidence>
<sequence>MRLLLALVGIAMGIAMAVPAHATPGEDEPASDENTESFLSDLHTVGISFQDPAQAVNAGKSVCGLISRGESGLQLLIDLRDSNPALTTSGAAQFATISAKAYCPRQLQAADGGKGSR</sequence>
<dbReference type="InterPro" id="IPR007969">
    <property type="entry name" value="DUF732"/>
</dbReference>
<feature type="domain" description="DUF732" evidence="2">
    <location>
        <begin position="36"/>
        <end position="104"/>
    </location>
</feature>
<name>A0A1W9ZJ80_MYCAI</name>
<evidence type="ECO:0000313" key="4">
    <source>
        <dbReference type="Proteomes" id="UP000192707"/>
    </source>
</evidence>
<organism evidence="3 4">
    <name type="scientific">Mycobacterium arosiense ATCC BAA-1401 = DSM 45069</name>
    <dbReference type="NCBI Taxonomy" id="1265311"/>
    <lineage>
        <taxon>Bacteria</taxon>
        <taxon>Bacillati</taxon>
        <taxon>Actinomycetota</taxon>
        <taxon>Actinomycetes</taxon>
        <taxon>Mycobacteriales</taxon>
        <taxon>Mycobacteriaceae</taxon>
        <taxon>Mycobacterium</taxon>
        <taxon>Mycobacterium avium complex (MAC)</taxon>
    </lineage>
</organism>
<dbReference type="Pfam" id="PF05305">
    <property type="entry name" value="DUF732"/>
    <property type="match status" value="1"/>
</dbReference>
<dbReference type="EMBL" id="MVHG01000019">
    <property type="protein sequence ID" value="ORA16030.1"/>
    <property type="molecule type" value="Genomic_DNA"/>
</dbReference>
<reference evidence="3 4" key="1">
    <citation type="submission" date="2016-12" db="EMBL/GenBank/DDBJ databases">
        <title>The new phylogeny of genus Mycobacterium.</title>
        <authorList>
            <person name="Tortoli E."/>
            <person name="Trovato A."/>
            <person name="Cirillo D.M."/>
        </authorList>
    </citation>
    <scope>NUCLEOTIDE SEQUENCE [LARGE SCALE GENOMIC DNA]</scope>
    <source>
        <strain evidence="3 4">DSM 45069</strain>
    </source>
</reference>
<keyword evidence="1" id="KW-0732">Signal</keyword>
<dbReference type="OrthoDB" id="4750691at2"/>
<protein>
    <recommendedName>
        <fullName evidence="2">DUF732 domain-containing protein</fullName>
    </recommendedName>
</protein>
<keyword evidence="4" id="KW-1185">Reference proteome</keyword>
<dbReference type="RefSeq" id="WP_083064515.1">
    <property type="nucleotide sequence ID" value="NZ_MVHG01000019.1"/>
</dbReference>
<dbReference type="AlphaFoldDB" id="A0A1W9ZJ80"/>
<comment type="caution">
    <text evidence="3">The sequence shown here is derived from an EMBL/GenBank/DDBJ whole genome shotgun (WGS) entry which is preliminary data.</text>
</comment>
<gene>
    <name evidence="3" type="ORF">BST14_10905</name>
</gene>
<feature type="chain" id="PRO_5012687524" description="DUF732 domain-containing protein" evidence="1">
    <location>
        <begin position="23"/>
        <end position="117"/>
    </location>
</feature>
<proteinExistence type="predicted"/>
<feature type="signal peptide" evidence="1">
    <location>
        <begin position="1"/>
        <end position="22"/>
    </location>
</feature>
<accession>A0A1W9ZJ80</accession>
<evidence type="ECO:0000259" key="2">
    <source>
        <dbReference type="Pfam" id="PF05305"/>
    </source>
</evidence>
<dbReference type="Proteomes" id="UP000192707">
    <property type="component" value="Unassembled WGS sequence"/>
</dbReference>
<evidence type="ECO:0000313" key="3">
    <source>
        <dbReference type="EMBL" id="ORA16030.1"/>
    </source>
</evidence>